<dbReference type="EMBL" id="CP013344">
    <property type="protein sequence ID" value="AMU88385.1"/>
    <property type="molecule type" value="Genomic_DNA"/>
</dbReference>
<sequence>MKRKFAVAAFIACSACSSTDGFQPGEAEIAKLERKLAANHCVGNLDLWQRAYVRKEAISENEAGMFDRRMIEFTLQKADGKAVVPGRKSMKRYEDWAIAGGCQEPDCLFGGYVIPTDELILECEARPAP</sequence>
<dbReference type="Proteomes" id="UP000076088">
    <property type="component" value="Chromosome"/>
</dbReference>
<reference evidence="2" key="1">
    <citation type="submission" date="2015-11" db="EMBL/GenBank/DDBJ databases">
        <title>Complete genome sequence of a polyethylene-glycol degrader Sphingopyxis macrogoltabida 203N (NBRC 111659).</title>
        <authorList>
            <person name="Yoshiyuki O."/>
            <person name="Shouta N."/>
            <person name="Nagata Y."/>
            <person name="Numata M."/>
            <person name="Tsuchikane K."/>
            <person name="Hosoyama A."/>
            <person name="Yamazoe A."/>
            <person name="Tsuda M."/>
            <person name="Fujita N."/>
            <person name="Kawai F."/>
        </authorList>
    </citation>
    <scope>NUCLEOTIDE SEQUENCE [LARGE SCALE GENOMIC DNA]</scope>
    <source>
        <strain evidence="2">203N</strain>
    </source>
</reference>
<gene>
    <name evidence="1" type="ORF">ATM17_04920</name>
</gene>
<evidence type="ECO:0000313" key="1">
    <source>
        <dbReference type="EMBL" id="AMU88385.1"/>
    </source>
</evidence>
<keyword evidence="2" id="KW-1185">Reference proteome</keyword>
<protein>
    <submittedName>
        <fullName evidence="1">Uncharacterized protein</fullName>
    </submittedName>
</protein>
<organism evidence="1 2">
    <name type="scientific">Sphingopyxis macrogoltabida</name>
    <name type="common">Sphingomonas macrogoltabidus</name>
    <dbReference type="NCBI Taxonomy" id="33050"/>
    <lineage>
        <taxon>Bacteria</taxon>
        <taxon>Pseudomonadati</taxon>
        <taxon>Pseudomonadota</taxon>
        <taxon>Alphaproteobacteria</taxon>
        <taxon>Sphingomonadales</taxon>
        <taxon>Sphingomonadaceae</taxon>
        <taxon>Sphingopyxis</taxon>
    </lineage>
</organism>
<reference evidence="1 2" key="2">
    <citation type="journal article" date="2016" name="Genome Announc.">
        <title>Complete Genome Sequence of Sphingopyxis macrogoltabida Strain 203N (NBRC 111659), a Polyethylene Glycol Degrader.</title>
        <authorList>
            <person name="Ohtsubo Y."/>
            <person name="Nonoyama S."/>
            <person name="Nagata Y."/>
            <person name="Numata M."/>
            <person name="Tsuchikane K."/>
            <person name="Hosoyama A."/>
            <person name="Yamazoe A."/>
            <person name="Tsuda M."/>
            <person name="Fujita N."/>
            <person name="Kawai F."/>
        </authorList>
    </citation>
    <scope>NUCLEOTIDE SEQUENCE [LARGE SCALE GENOMIC DNA]</scope>
    <source>
        <strain evidence="1 2">203N</strain>
    </source>
</reference>
<evidence type="ECO:0000313" key="2">
    <source>
        <dbReference type="Proteomes" id="UP000076088"/>
    </source>
</evidence>
<name>A0AAC9FF61_SPHMC</name>
<accession>A0AAC9FF61</accession>
<proteinExistence type="predicted"/>
<dbReference type="AlphaFoldDB" id="A0AAC9FF61"/>
<dbReference type="KEGG" id="smaz:LH19_04960"/>
<dbReference type="RefSeq" id="WP_062912869.1">
    <property type="nucleotide sequence ID" value="NZ_CP009429.1"/>
</dbReference>